<name>A0A820FUW7_9BILA</name>
<proteinExistence type="predicted"/>
<evidence type="ECO:0000256" key="1">
    <source>
        <dbReference type="SAM" id="MobiDB-lite"/>
    </source>
</evidence>
<sequence length="42" mass="4596">MNSPVAQHVLADNSTSTLSISPSHRISSNFSRSHSETWRNVG</sequence>
<evidence type="ECO:0000313" key="3">
    <source>
        <dbReference type="Proteomes" id="UP000663881"/>
    </source>
</evidence>
<gene>
    <name evidence="2" type="ORF">OKA104_LOCUS44473</name>
</gene>
<feature type="compositionally biased region" description="Polar residues" evidence="1">
    <location>
        <begin position="12"/>
        <end position="32"/>
    </location>
</feature>
<evidence type="ECO:0000313" key="2">
    <source>
        <dbReference type="EMBL" id="CAF4267450.1"/>
    </source>
</evidence>
<feature type="compositionally biased region" description="Basic and acidic residues" evidence="1">
    <location>
        <begin position="33"/>
        <end position="42"/>
    </location>
</feature>
<accession>A0A820FUW7</accession>
<reference evidence="2" key="1">
    <citation type="submission" date="2021-02" db="EMBL/GenBank/DDBJ databases">
        <authorList>
            <person name="Nowell W R."/>
        </authorList>
    </citation>
    <scope>NUCLEOTIDE SEQUENCE</scope>
</reference>
<dbReference type="Proteomes" id="UP000663881">
    <property type="component" value="Unassembled WGS sequence"/>
</dbReference>
<feature type="non-terminal residue" evidence="2">
    <location>
        <position position="42"/>
    </location>
</feature>
<dbReference type="AlphaFoldDB" id="A0A820FUW7"/>
<organism evidence="2 3">
    <name type="scientific">Adineta steineri</name>
    <dbReference type="NCBI Taxonomy" id="433720"/>
    <lineage>
        <taxon>Eukaryota</taxon>
        <taxon>Metazoa</taxon>
        <taxon>Spiralia</taxon>
        <taxon>Gnathifera</taxon>
        <taxon>Rotifera</taxon>
        <taxon>Eurotatoria</taxon>
        <taxon>Bdelloidea</taxon>
        <taxon>Adinetida</taxon>
        <taxon>Adinetidae</taxon>
        <taxon>Adineta</taxon>
    </lineage>
</organism>
<dbReference type="EMBL" id="CAJOAY010013577">
    <property type="protein sequence ID" value="CAF4267450.1"/>
    <property type="molecule type" value="Genomic_DNA"/>
</dbReference>
<protein>
    <submittedName>
        <fullName evidence="2">Uncharacterized protein</fullName>
    </submittedName>
</protein>
<feature type="region of interest" description="Disordered" evidence="1">
    <location>
        <begin position="1"/>
        <end position="42"/>
    </location>
</feature>
<comment type="caution">
    <text evidence="2">The sequence shown here is derived from an EMBL/GenBank/DDBJ whole genome shotgun (WGS) entry which is preliminary data.</text>
</comment>